<proteinExistence type="predicted"/>
<dbReference type="AlphaFoldDB" id="A0A8H7Y862"/>
<evidence type="ECO:0000256" key="1">
    <source>
        <dbReference type="SAM" id="MobiDB-lite"/>
    </source>
</evidence>
<evidence type="ECO:0000313" key="2">
    <source>
        <dbReference type="EMBL" id="KAG5174207.1"/>
    </source>
</evidence>
<gene>
    <name evidence="2" type="ORF">JR316_000865</name>
</gene>
<sequence length="149" mass="17331">MPPFYIQRKPGHVSIEKNPGSGSTQIPQESYRNLPMPFREPRQTHQNFRPQKLRKMDSSEFSLSDKTGNEQRHHELLQVSHCLLFKSLLSESPFSKASPRVPEQPKIEHSMEKSKNQVIMISRYNHYAIDKLLTWFANNHAFISNGDTI</sequence>
<organism evidence="2">
    <name type="scientific">Psilocybe cubensis</name>
    <name type="common">Psychedelic mushroom</name>
    <name type="synonym">Stropharia cubensis</name>
    <dbReference type="NCBI Taxonomy" id="181762"/>
    <lineage>
        <taxon>Eukaryota</taxon>
        <taxon>Fungi</taxon>
        <taxon>Dikarya</taxon>
        <taxon>Basidiomycota</taxon>
        <taxon>Agaricomycotina</taxon>
        <taxon>Agaricomycetes</taxon>
        <taxon>Agaricomycetidae</taxon>
        <taxon>Agaricales</taxon>
        <taxon>Agaricineae</taxon>
        <taxon>Strophariaceae</taxon>
        <taxon>Psilocybe</taxon>
    </lineage>
</organism>
<reference evidence="2" key="1">
    <citation type="submission" date="2021-02" db="EMBL/GenBank/DDBJ databases">
        <title>Psilocybe cubensis genome.</title>
        <authorList>
            <person name="Mckernan K.J."/>
            <person name="Crawford S."/>
            <person name="Trippe A."/>
            <person name="Kane L.T."/>
            <person name="Mclaughlin S."/>
        </authorList>
    </citation>
    <scope>NUCLEOTIDE SEQUENCE [LARGE SCALE GENOMIC DNA]</scope>
    <source>
        <strain evidence="2">MGC-MH-2018</strain>
    </source>
</reference>
<protein>
    <submittedName>
        <fullName evidence="2">Uncharacterized protein</fullName>
    </submittedName>
</protein>
<name>A0A8H7Y862_PSICU</name>
<feature type="compositionally biased region" description="Polar residues" evidence="1">
    <location>
        <begin position="20"/>
        <end position="31"/>
    </location>
</feature>
<comment type="caution">
    <text evidence="2">The sequence shown here is derived from an EMBL/GenBank/DDBJ whole genome shotgun (WGS) entry which is preliminary data.</text>
</comment>
<feature type="region of interest" description="Disordered" evidence="1">
    <location>
        <begin position="1"/>
        <end position="69"/>
    </location>
</feature>
<dbReference type="EMBL" id="JAFIQS010000001">
    <property type="protein sequence ID" value="KAG5174207.1"/>
    <property type="molecule type" value="Genomic_DNA"/>
</dbReference>
<accession>A0A8H7Y862</accession>